<proteinExistence type="predicted"/>
<name>A0A5J4U5Q4_9EUKA</name>
<dbReference type="Proteomes" id="UP000324800">
    <property type="component" value="Unassembled WGS sequence"/>
</dbReference>
<reference evidence="1 2" key="1">
    <citation type="submission" date="2019-03" db="EMBL/GenBank/DDBJ databases">
        <title>Single cell metagenomics reveals metabolic interactions within the superorganism composed of flagellate Streblomastix strix and complex community of Bacteroidetes bacteria on its surface.</title>
        <authorList>
            <person name="Treitli S.C."/>
            <person name="Kolisko M."/>
            <person name="Husnik F."/>
            <person name="Keeling P."/>
            <person name="Hampl V."/>
        </authorList>
    </citation>
    <scope>NUCLEOTIDE SEQUENCE [LARGE SCALE GENOMIC DNA]</scope>
    <source>
        <strain evidence="1">ST1C</strain>
    </source>
</reference>
<protein>
    <submittedName>
        <fullName evidence="1">Uncharacterized protein</fullName>
    </submittedName>
</protein>
<feature type="non-terminal residue" evidence="1">
    <location>
        <position position="1"/>
    </location>
</feature>
<organism evidence="1 2">
    <name type="scientific">Streblomastix strix</name>
    <dbReference type="NCBI Taxonomy" id="222440"/>
    <lineage>
        <taxon>Eukaryota</taxon>
        <taxon>Metamonada</taxon>
        <taxon>Preaxostyla</taxon>
        <taxon>Oxymonadida</taxon>
        <taxon>Streblomastigidae</taxon>
        <taxon>Streblomastix</taxon>
    </lineage>
</organism>
<accession>A0A5J4U5Q4</accession>
<evidence type="ECO:0000313" key="2">
    <source>
        <dbReference type="Proteomes" id="UP000324800"/>
    </source>
</evidence>
<gene>
    <name evidence="1" type="ORF">EZS28_038834</name>
</gene>
<evidence type="ECO:0000313" key="1">
    <source>
        <dbReference type="EMBL" id="KAA6365638.1"/>
    </source>
</evidence>
<sequence length="95" mass="11210">NIINRFPDQTAKMAKELDKYKLNLQLGISEEQEKAKYTWHVSREILTVKLEEDDDDEDKCRFIPKDKANEWNTFDTMDAESQWRINSGWNASGDL</sequence>
<comment type="caution">
    <text evidence="1">The sequence shown here is derived from an EMBL/GenBank/DDBJ whole genome shotgun (WGS) entry which is preliminary data.</text>
</comment>
<dbReference type="AlphaFoldDB" id="A0A5J4U5Q4"/>
<dbReference type="EMBL" id="SNRW01020255">
    <property type="protein sequence ID" value="KAA6365638.1"/>
    <property type="molecule type" value="Genomic_DNA"/>
</dbReference>